<sequence length="1092" mass="121654">MWGGLKKRTHYGDLFRRWSASRGLEELRIALYKEPRPWYLAYSLHQHNHLLQDHHCARLLAWCTSIVELQPSHTAKQEAYRYTQEMFQLLMRHHKAGGETLNEYMRLCAVGADLTSAFDWFKYWQEAQLDGWAALDTLTWLLQVARTTPSDERAEDMALTVMDLYTSRFATVQKDPQGGKRGSCSAAAETSSTPPPFLHYAPTSAKDVEALRRFFSTFKALEPRLRHNALLRSFLDTLPPSVAEAEANCAAFGWPVESPHRIFPQLEQHVHMCAYTHDDNSVLYASASPPRLRDSLLHDNYIAKVERSAERHNVTDVVALVEEYERRVTEERDKTNGERTPALRRRSVEGELWRRSADPGAVAYRRRLVEGGGIPPELYHYLITALATTQPTAALRTLEGMEAANLRPLDLTRAAVIVAVRDSTEDQRRLFQRQLDEIDARARLDADHDTHKVVESYWKFDYTEFFYHRNALSRVQFYLFLIARLGAQALQQLLLDTQVHGPLATAEDLVVLDDDLRHASRLFFRSRVGRGPVQAALDAVSHHMPKLDISLVGTLPHFENYFVEAADDIALSEGALQALVQPYDTIYVLDASFVETSESFLSVGGTSRSLVLIPYLSLAQLASSVSNSDTFTSFDPALQQSIRAEPFLASQRLRALFAMLTASSVRAASSTTQHGSGAESPARMLHRRARVLHFTECLVANQVEQEVLDSLHLSPSTDDNDQLLLVLAMLSCLKESTTRLVLCTDDTQLVERLEALQNSDLFGSAVEIVSTAPPANLDLEKDLVDDNPVWRDDRWRTAAGFEPRLDIAAALPPQDPSSADAMDQRRTGDIGSAQPRERQGGQDSPSAASAAQPLSQACANAEKDGVSSDVSEVMNSPWLALLEEQEGEGETQMKGAMRSGTAASPPSAAGASTQADASTAQPIASPLFASSSSVASTEREQEVRDEHMDLYETPFDVVPVGVRMAEASALGSVFAEFDSMDPEQRAAREADHAAARCRLAPGTGDEGGASGPSRRRRPSMLEREMLANRGFSNKDRFLMARRLSNRSGGRVPFNMRYRVVEANVRDPRNVHLRKVFQEGLNKKRAAFKRRQG</sequence>
<reference evidence="2 3" key="1">
    <citation type="submission" date="2015-07" db="EMBL/GenBank/DDBJ databases">
        <title>High-quality genome of monoxenous trypanosomatid Leptomonas pyrrhocoris.</title>
        <authorList>
            <person name="Flegontov P."/>
            <person name="Butenko A."/>
            <person name="Firsov S."/>
            <person name="Vlcek C."/>
            <person name="Logacheva M.D."/>
            <person name="Field M."/>
            <person name="Filatov D."/>
            <person name="Flegontova O."/>
            <person name="Gerasimov E."/>
            <person name="Jackson A.P."/>
            <person name="Kelly S."/>
            <person name="Opperdoes F."/>
            <person name="O'Reilly A."/>
            <person name="Votypka J."/>
            <person name="Yurchenko V."/>
            <person name="Lukes J."/>
        </authorList>
    </citation>
    <scope>NUCLEOTIDE SEQUENCE [LARGE SCALE GENOMIC DNA]</scope>
    <source>
        <strain evidence="2">H10</strain>
    </source>
</reference>
<dbReference type="RefSeq" id="XP_015660844.1">
    <property type="nucleotide sequence ID" value="XM_015800837.1"/>
</dbReference>
<accession>A0A0N0DWZ9</accession>
<dbReference type="OrthoDB" id="272421at2759"/>
<evidence type="ECO:0000256" key="1">
    <source>
        <dbReference type="SAM" id="MobiDB-lite"/>
    </source>
</evidence>
<organism evidence="2 3">
    <name type="scientific">Leptomonas pyrrhocoris</name>
    <name type="common">Firebug parasite</name>
    <dbReference type="NCBI Taxonomy" id="157538"/>
    <lineage>
        <taxon>Eukaryota</taxon>
        <taxon>Discoba</taxon>
        <taxon>Euglenozoa</taxon>
        <taxon>Kinetoplastea</taxon>
        <taxon>Metakinetoplastina</taxon>
        <taxon>Trypanosomatida</taxon>
        <taxon>Trypanosomatidae</taxon>
        <taxon>Leishmaniinae</taxon>
        <taxon>Leptomonas</taxon>
    </lineage>
</organism>
<dbReference type="EMBL" id="LGTL01000005">
    <property type="protein sequence ID" value="KPA82405.1"/>
    <property type="molecule type" value="Genomic_DNA"/>
</dbReference>
<dbReference type="OMA" id="CARLLAW"/>
<name>A0A0N0DWZ9_LEPPY</name>
<gene>
    <name evidence="2" type="ORF">ABB37_03481</name>
</gene>
<dbReference type="VEuPathDB" id="TriTrypDB:LpyrH10_05_3410"/>
<dbReference type="Proteomes" id="UP000037923">
    <property type="component" value="Unassembled WGS sequence"/>
</dbReference>
<dbReference type="AlphaFoldDB" id="A0A0N0DWZ9"/>
<protein>
    <submittedName>
        <fullName evidence="2">Uncharacterized protein</fullName>
    </submittedName>
</protein>
<feature type="region of interest" description="Disordered" evidence="1">
    <location>
        <begin position="999"/>
        <end position="1018"/>
    </location>
</feature>
<feature type="region of interest" description="Disordered" evidence="1">
    <location>
        <begin position="809"/>
        <end position="871"/>
    </location>
</feature>
<feature type="compositionally biased region" description="Low complexity" evidence="1">
    <location>
        <begin position="841"/>
        <end position="859"/>
    </location>
</feature>
<proteinExistence type="predicted"/>
<feature type="compositionally biased region" description="Low complexity" evidence="1">
    <location>
        <begin position="899"/>
        <end position="913"/>
    </location>
</feature>
<keyword evidence="3" id="KW-1185">Reference proteome</keyword>
<comment type="caution">
    <text evidence="2">The sequence shown here is derived from an EMBL/GenBank/DDBJ whole genome shotgun (WGS) entry which is preliminary data.</text>
</comment>
<feature type="compositionally biased region" description="Low complexity" evidence="1">
    <location>
        <begin position="924"/>
        <end position="936"/>
    </location>
</feature>
<feature type="region of interest" description="Disordered" evidence="1">
    <location>
        <begin position="173"/>
        <end position="199"/>
    </location>
</feature>
<feature type="compositionally biased region" description="Basic and acidic residues" evidence="1">
    <location>
        <begin position="937"/>
        <end position="947"/>
    </location>
</feature>
<dbReference type="GeneID" id="26903772"/>
<evidence type="ECO:0000313" key="3">
    <source>
        <dbReference type="Proteomes" id="UP000037923"/>
    </source>
</evidence>
<evidence type="ECO:0000313" key="2">
    <source>
        <dbReference type="EMBL" id="KPA82405.1"/>
    </source>
</evidence>
<feature type="region of interest" description="Disordered" evidence="1">
    <location>
        <begin position="886"/>
        <end position="947"/>
    </location>
</feature>